<protein>
    <recommendedName>
        <fullName evidence="6">Protein kinase domain-containing protein</fullName>
    </recommendedName>
</protein>
<feature type="transmembrane region" description="Helical" evidence="5">
    <location>
        <begin position="6"/>
        <end position="27"/>
    </location>
</feature>
<dbReference type="InterPro" id="IPR055414">
    <property type="entry name" value="LRR_R13L4/SHOC2-like"/>
</dbReference>
<comment type="caution">
    <text evidence="7">The sequence shown here is derived from an EMBL/GenBank/DDBJ whole genome shotgun (WGS) entry which is preliminary data.</text>
</comment>
<reference evidence="7 8" key="1">
    <citation type="journal article" date="2021" name="Sci. Rep.">
        <title>Genome sequencing of the multicellular alga Astrephomene provides insights into convergent evolution of germ-soma differentiation.</title>
        <authorList>
            <person name="Yamashita S."/>
            <person name="Yamamoto K."/>
            <person name="Matsuzaki R."/>
            <person name="Suzuki S."/>
            <person name="Yamaguchi H."/>
            <person name="Hirooka S."/>
            <person name="Minakuchi Y."/>
            <person name="Miyagishima S."/>
            <person name="Kawachi M."/>
            <person name="Toyoda A."/>
            <person name="Nozaki H."/>
        </authorList>
    </citation>
    <scope>NUCLEOTIDE SEQUENCE [LARGE SCALE GENOMIC DNA]</scope>
    <source>
        <strain evidence="7 8">NIES-4017</strain>
    </source>
</reference>
<dbReference type="Pfam" id="PF23598">
    <property type="entry name" value="LRR_14"/>
    <property type="match status" value="1"/>
</dbReference>
<keyword evidence="3" id="KW-0677">Repeat</keyword>
<keyword evidence="5" id="KW-0812">Transmembrane</keyword>
<dbReference type="AlphaFoldDB" id="A0AAD3HJB7"/>
<dbReference type="Gene3D" id="3.30.200.20">
    <property type="entry name" value="Phosphorylase Kinase, domain 1"/>
    <property type="match status" value="1"/>
</dbReference>
<dbReference type="SUPFAM" id="SSF52058">
    <property type="entry name" value="L domain-like"/>
    <property type="match status" value="1"/>
</dbReference>
<evidence type="ECO:0000256" key="3">
    <source>
        <dbReference type="ARBA" id="ARBA00022737"/>
    </source>
</evidence>
<feature type="binding site" evidence="4">
    <location>
        <position position="339"/>
    </location>
    <ligand>
        <name>ATP</name>
        <dbReference type="ChEBI" id="CHEBI:30616"/>
    </ligand>
</feature>
<dbReference type="SUPFAM" id="SSF56112">
    <property type="entry name" value="Protein kinase-like (PK-like)"/>
    <property type="match status" value="1"/>
</dbReference>
<evidence type="ECO:0000259" key="6">
    <source>
        <dbReference type="PROSITE" id="PS50011"/>
    </source>
</evidence>
<dbReference type="Gene3D" id="3.80.10.10">
    <property type="entry name" value="Ribonuclease Inhibitor"/>
    <property type="match status" value="1"/>
</dbReference>
<dbReference type="GO" id="GO:0004672">
    <property type="term" value="F:protein kinase activity"/>
    <property type="evidence" value="ECO:0007669"/>
    <property type="project" value="InterPro"/>
</dbReference>
<dbReference type="EMBL" id="BMAR01000005">
    <property type="protein sequence ID" value="GFR43459.1"/>
    <property type="molecule type" value="Genomic_DNA"/>
</dbReference>
<dbReference type="InterPro" id="IPR011009">
    <property type="entry name" value="Kinase-like_dom_sf"/>
</dbReference>
<dbReference type="Gene3D" id="1.10.510.10">
    <property type="entry name" value="Transferase(Phosphotransferase) domain 1"/>
    <property type="match status" value="1"/>
</dbReference>
<evidence type="ECO:0000256" key="2">
    <source>
        <dbReference type="ARBA" id="ARBA00022614"/>
    </source>
</evidence>
<keyword evidence="4" id="KW-0067">ATP-binding</keyword>
<keyword evidence="8" id="KW-1185">Reference proteome</keyword>
<dbReference type="PANTHER" id="PTHR48051:SF1">
    <property type="entry name" value="RAS SUPPRESSOR PROTEIN 1"/>
    <property type="match status" value="1"/>
</dbReference>
<gene>
    <name evidence="7" type="ORF">Agub_g4542</name>
</gene>
<evidence type="ECO:0000256" key="5">
    <source>
        <dbReference type="SAM" id="Phobius"/>
    </source>
</evidence>
<dbReference type="InterPro" id="IPR032675">
    <property type="entry name" value="LRR_dom_sf"/>
</dbReference>
<accession>A0AAD3HJB7</accession>
<dbReference type="InterPro" id="IPR000719">
    <property type="entry name" value="Prot_kinase_dom"/>
</dbReference>
<keyword evidence="2" id="KW-0433">Leucine-rich repeat</keyword>
<dbReference type="InterPro" id="IPR050216">
    <property type="entry name" value="LRR_domain-containing"/>
</dbReference>
<dbReference type="SMART" id="SM00369">
    <property type="entry name" value="LRR_TYP"/>
    <property type="match status" value="6"/>
</dbReference>
<dbReference type="GO" id="GO:0005930">
    <property type="term" value="C:axoneme"/>
    <property type="evidence" value="ECO:0007669"/>
    <property type="project" value="UniProtKB-SubCell"/>
</dbReference>
<organism evidence="7 8">
    <name type="scientific">Astrephomene gubernaculifera</name>
    <dbReference type="NCBI Taxonomy" id="47775"/>
    <lineage>
        <taxon>Eukaryota</taxon>
        <taxon>Viridiplantae</taxon>
        <taxon>Chlorophyta</taxon>
        <taxon>core chlorophytes</taxon>
        <taxon>Chlorophyceae</taxon>
        <taxon>CS clade</taxon>
        <taxon>Chlamydomonadales</taxon>
        <taxon>Astrephomenaceae</taxon>
        <taxon>Astrephomene</taxon>
    </lineage>
</organism>
<dbReference type="InterPro" id="IPR017441">
    <property type="entry name" value="Protein_kinase_ATP_BS"/>
</dbReference>
<dbReference type="Proteomes" id="UP001054857">
    <property type="component" value="Unassembled WGS sequence"/>
</dbReference>
<evidence type="ECO:0000256" key="4">
    <source>
        <dbReference type="PROSITE-ProRule" id="PRU10141"/>
    </source>
</evidence>
<dbReference type="PANTHER" id="PTHR48051">
    <property type="match status" value="1"/>
</dbReference>
<evidence type="ECO:0000313" key="7">
    <source>
        <dbReference type="EMBL" id="GFR43459.1"/>
    </source>
</evidence>
<proteinExistence type="predicted"/>
<dbReference type="InterPro" id="IPR003591">
    <property type="entry name" value="Leu-rich_rpt_typical-subtyp"/>
</dbReference>
<dbReference type="GO" id="GO:0005524">
    <property type="term" value="F:ATP binding"/>
    <property type="evidence" value="ECO:0007669"/>
    <property type="project" value="UniProtKB-UniRule"/>
</dbReference>
<evidence type="ECO:0000256" key="1">
    <source>
        <dbReference type="ARBA" id="ARBA00004430"/>
    </source>
</evidence>
<dbReference type="PROSITE" id="PS00107">
    <property type="entry name" value="PROTEIN_KINASE_ATP"/>
    <property type="match status" value="1"/>
</dbReference>
<comment type="subcellular location">
    <subcellularLocation>
        <location evidence="1">Cytoplasm</location>
        <location evidence="1">Cytoskeleton</location>
        <location evidence="1">Cilium axoneme</location>
    </subcellularLocation>
</comment>
<dbReference type="Pfam" id="PF00069">
    <property type="entry name" value="Pkinase"/>
    <property type="match status" value="1"/>
</dbReference>
<sequence length="564" mass="60892">MAGTRTVVFITGTALAAATVAIAVIHYRRRREELRRRLDSEAAGQQRVDVVFHSVQELLEAQQNTWLKNAVTVVELHQPRLTEGALQHITGLPNLVRLDISGCGIEFLPRGLSRLSNLQVLLAPRNRLISIPAELGQLSRSLVQLDLGTNQLVEVPSSLCQLTNLRTLNLMANQLEQLPANFGRLRNLRLLGLKSNKLSSLPASFSQLTNLVELFITDNRLTDLPAGMARCTSLVKLQASFNCFTQLPACLLHLPRLELLRVAVCGIRALPTGLLESGALPALAWFSCAGNPACPQPPPPAPGLPVVEEDDLELGCKLGDGASGEVYRAVWRGQLVAVKYFRADVSPDGRTEDEVALAIGLQHPHLTQVLARVRYPPGLVLRLETGSPLAHKPTSQHLLRCKWGDDVRFAPRRALLLAAAVADALRYCHEAGVCHGDVYAHNVLMDEDENVTLCDFGASFSYDPKSQPFWQAMEVRAYGLMLRDVAQRCSDAAAAAAAAAAAPAGAASGGRAKSPSGGGSEVVAEVVAALRKVAEECVDLPPARRPSFGEVCEELKGLRARLLV</sequence>
<feature type="domain" description="Protein kinase" evidence="6">
    <location>
        <begin position="312"/>
        <end position="564"/>
    </location>
</feature>
<keyword evidence="5" id="KW-0472">Membrane</keyword>
<keyword evidence="4" id="KW-0547">Nucleotide-binding</keyword>
<name>A0AAD3HJB7_9CHLO</name>
<evidence type="ECO:0000313" key="8">
    <source>
        <dbReference type="Proteomes" id="UP001054857"/>
    </source>
</evidence>
<keyword evidence="5" id="KW-1133">Transmembrane helix</keyword>
<dbReference type="PROSITE" id="PS50011">
    <property type="entry name" value="PROTEIN_KINASE_DOM"/>
    <property type="match status" value="1"/>
</dbReference>